<gene>
    <name evidence="5" type="ORF">O0535_02980</name>
</gene>
<dbReference type="Proteomes" id="UP001067708">
    <property type="component" value="Unassembled WGS sequence"/>
</dbReference>
<protein>
    <recommendedName>
        <fullName evidence="4">SbsA Ig-like domain-containing protein</fullName>
    </recommendedName>
</protein>
<evidence type="ECO:0000313" key="5">
    <source>
        <dbReference type="EMBL" id="MCZ0829758.1"/>
    </source>
</evidence>
<comment type="caution">
    <text evidence="5">The sequence shown here is derived from an EMBL/GenBank/DDBJ whole genome shotgun (WGS) entry which is preliminary data.</text>
</comment>
<dbReference type="RefSeq" id="WP_258416366.1">
    <property type="nucleotide sequence ID" value="NZ_JAPTNG010000002.1"/>
</dbReference>
<feature type="chain" id="PRO_5047019433" description="SbsA Ig-like domain-containing protein" evidence="3">
    <location>
        <begin position="25"/>
        <end position="1102"/>
    </location>
</feature>
<evidence type="ECO:0000259" key="4">
    <source>
        <dbReference type="Pfam" id="PF13205"/>
    </source>
</evidence>
<organism evidence="5 6">
    <name type="scientific">Brevibacillus halotolerans</name>
    <dbReference type="NCBI Taxonomy" id="1507437"/>
    <lineage>
        <taxon>Bacteria</taxon>
        <taxon>Bacillati</taxon>
        <taxon>Bacillota</taxon>
        <taxon>Bacilli</taxon>
        <taxon>Bacillales</taxon>
        <taxon>Paenibacillaceae</taxon>
        <taxon>Brevibacillus</taxon>
    </lineage>
</organism>
<evidence type="ECO:0000256" key="3">
    <source>
        <dbReference type="SAM" id="SignalP"/>
    </source>
</evidence>
<keyword evidence="6" id="KW-1185">Reference proteome</keyword>
<reference evidence="5" key="1">
    <citation type="submission" date="2022-09" db="EMBL/GenBank/DDBJ databases">
        <title>Genome analysis and characterization of larvicidal activity of Brevibacillus strains.</title>
        <authorList>
            <person name="Patrusheva E.V."/>
            <person name="Izotova A.O."/>
            <person name="Toshchakov S.V."/>
            <person name="Sineoky S.P."/>
        </authorList>
    </citation>
    <scope>NUCLEOTIDE SEQUENCE</scope>
    <source>
        <strain evidence="5">VKPM_B-13244</strain>
    </source>
</reference>
<feature type="signal peptide" evidence="3">
    <location>
        <begin position="1"/>
        <end position="24"/>
    </location>
</feature>
<name>A0ABT4HT34_9BACL</name>
<dbReference type="Gene3D" id="2.60.40.1220">
    <property type="match status" value="5"/>
</dbReference>
<feature type="coiled-coil region" evidence="2">
    <location>
        <begin position="909"/>
        <end position="965"/>
    </location>
</feature>
<evidence type="ECO:0000256" key="1">
    <source>
        <dbReference type="ARBA" id="ARBA00022729"/>
    </source>
</evidence>
<accession>A0ABT4HT34</accession>
<dbReference type="InterPro" id="IPR032812">
    <property type="entry name" value="SbsA_Ig"/>
</dbReference>
<keyword evidence="2" id="KW-0175">Coiled coil</keyword>
<evidence type="ECO:0000256" key="2">
    <source>
        <dbReference type="SAM" id="Coils"/>
    </source>
</evidence>
<feature type="domain" description="SbsA Ig-like" evidence="4">
    <location>
        <begin position="484"/>
        <end position="572"/>
    </location>
</feature>
<keyword evidence="1 3" id="KW-0732">Signal</keyword>
<dbReference type="Pfam" id="PF13205">
    <property type="entry name" value="Big_5"/>
    <property type="match status" value="1"/>
</dbReference>
<evidence type="ECO:0000313" key="6">
    <source>
        <dbReference type="Proteomes" id="UP001067708"/>
    </source>
</evidence>
<feature type="coiled-coil region" evidence="2">
    <location>
        <begin position="1017"/>
        <end position="1079"/>
    </location>
</feature>
<dbReference type="InterPro" id="IPR014755">
    <property type="entry name" value="Cu-Rt/internalin_Ig-like"/>
</dbReference>
<sequence>MNKKVILSVLSTALVTSMATSAFAASGGIYIGGKVDRFYSDDAFIKQNAMLMADLFDSGLENVENSVLYVNWDGEVATLQELMDAKLAGKEVKYRTVTSEDFEKIGGEEGFYAVDAQGKVSTEKEMQPEQKPLTPEAILKQAEEAVVAYEAAALDTPEAIAKAEALGVTAVAKVSAVTDADKKAALEARVAKKKAAVDAAKAGDLTVESVSANNLIEVEVAFNKNVDESASNPSNYALTGGLKVASAKVEGNKVLLTLEGKANQQTSYDVTIDGVKNVGKTTKTVKFFDNAAPFTSNIEVVGPKTVKVHFSEPLQTAPSFTVNNGAIAVVATDFKAGAKVATLTLGAQPTAGVNTLTVEGGLDYAGFKVEKATKEFNTAVDTTPPTVDIKQTSATKVVLEFSEEVVNLDNSNVKFYHTSKGVPAYEGKVAVDGKTATITFANPLPQGEYKLFIDYTDEKGAQIADLWGNKLTQLILTGNFVADTTPPTVTKVEGKTNTSIAVTFSETVKGATEKANYILKDAKGNTVAISNIDDTDAAKNIYVINTTSPLNGGLYTLTVKNIEDDSKNKLVDYTTSVSVADTVPPTYEGASLVSDKKVKILFSEAMDKASVENRYNYLFDGKNLDTKVKVTAIDNNTAVLLDFTDVEGVALAGKTILIGRVADAAGNPIAALQTTVTIPNTTTAPQFDKAEATGKNTVKLYFKEVIKDAQATDFLVNDKAAVAVANDVVDGKSVLTLTVADNIPTTVDNVKVKTAAKVSAKNELGVTVAITETAVGDKIGPDWVSVVASDEDLNKKIDTFKLTFSEDLYVASVQDTDFNIQGYSITSVKVDGKDVIIKVKELNEEDINTKPSVAVVGSVEDIHRNASGTFEAKEASVDNSKAELAQAIATANDKIALIPAAADITGANKAAAETAVSDAETAVNAAKAKGAEDGDFTNLVKIAEAKAKIQQLNSATQEKADLIDDANDKIALIPAADDITDANKAAAKTAVSDAETAVNAAKAKGAEDGDFTNLVKIAEAKAKIQQLDAAAQEKADLIDDANNKIADIPAADDIDATNKAAAQTAVNQAEVAVQAAKAKGAEDGDFTDLAKIQAAKDKIATL</sequence>
<proteinExistence type="predicted"/>
<dbReference type="EMBL" id="JAPTNG010000002">
    <property type="protein sequence ID" value="MCZ0829758.1"/>
    <property type="molecule type" value="Genomic_DNA"/>
</dbReference>